<evidence type="ECO:0000313" key="1">
    <source>
        <dbReference type="EMBL" id="CAK7349857.1"/>
    </source>
</evidence>
<reference evidence="1 2" key="1">
    <citation type="submission" date="2024-01" db="EMBL/GenBank/DDBJ databases">
        <authorList>
            <person name="Waweru B."/>
        </authorList>
    </citation>
    <scope>NUCLEOTIDE SEQUENCE [LARGE SCALE GENOMIC DNA]</scope>
</reference>
<organism evidence="1 2">
    <name type="scientific">Dovyalis caffra</name>
    <dbReference type="NCBI Taxonomy" id="77055"/>
    <lineage>
        <taxon>Eukaryota</taxon>
        <taxon>Viridiplantae</taxon>
        <taxon>Streptophyta</taxon>
        <taxon>Embryophyta</taxon>
        <taxon>Tracheophyta</taxon>
        <taxon>Spermatophyta</taxon>
        <taxon>Magnoliopsida</taxon>
        <taxon>eudicotyledons</taxon>
        <taxon>Gunneridae</taxon>
        <taxon>Pentapetalae</taxon>
        <taxon>rosids</taxon>
        <taxon>fabids</taxon>
        <taxon>Malpighiales</taxon>
        <taxon>Salicaceae</taxon>
        <taxon>Flacourtieae</taxon>
        <taxon>Dovyalis</taxon>
    </lineage>
</organism>
<dbReference type="EMBL" id="CAWUPB010001178">
    <property type="protein sequence ID" value="CAK7349857.1"/>
    <property type="molecule type" value="Genomic_DNA"/>
</dbReference>
<evidence type="ECO:0000313" key="2">
    <source>
        <dbReference type="Proteomes" id="UP001314170"/>
    </source>
</evidence>
<dbReference type="Proteomes" id="UP001314170">
    <property type="component" value="Unassembled WGS sequence"/>
</dbReference>
<sequence>MIEPFLREKKHQLDTDEGARELLWNESIMGNDVVVGEVCLERVHHLKGKDVRVRNVGTRKGRANGKAYLINGQGVNAKASRSKRMIITALPLLKFHDGSLLWLFDGTINKTYLVLDIESHEHCMTPSTIILSIRLLCDKHKAELV</sequence>
<name>A0AAV1SHE8_9ROSI</name>
<comment type="caution">
    <text evidence="1">The sequence shown here is derived from an EMBL/GenBank/DDBJ whole genome shotgun (WGS) entry which is preliminary data.</text>
</comment>
<proteinExistence type="predicted"/>
<dbReference type="AlphaFoldDB" id="A0AAV1SHE8"/>
<keyword evidence="2" id="KW-1185">Reference proteome</keyword>
<protein>
    <submittedName>
        <fullName evidence="1">Uncharacterized protein</fullName>
    </submittedName>
</protein>
<accession>A0AAV1SHE8</accession>
<gene>
    <name evidence="1" type="ORF">DCAF_LOCUS22579</name>
</gene>